<feature type="region of interest" description="Disordered" evidence="1">
    <location>
        <begin position="33"/>
        <end position="58"/>
    </location>
</feature>
<feature type="region of interest" description="Disordered" evidence="1">
    <location>
        <begin position="616"/>
        <end position="646"/>
    </location>
</feature>
<feature type="region of interest" description="Disordered" evidence="1">
    <location>
        <begin position="758"/>
        <end position="806"/>
    </location>
</feature>
<feature type="compositionally biased region" description="Basic and acidic residues" evidence="1">
    <location>
        <begin position="216"/>
        <end position="226"/>
    </location>
</feature>
<dbReference type="Proteomes" id="UP000813461">
    <property type="component" value="Unassembled WGS sequence"/>
</dbReference>
<feature type="region of interest" description="Disordered" evidence="1">
    <location>
        <begin position="150"/>
        <end position="241"/>
    </location>
</feature>
<accession>A0A8K0QSE2</accession>
<comment type="caution">
    <text evidence="2">The sequence shown here is derived from an EMBL/GenBank/DDBJ whole genome shotgun (WGS) entry which is preliminary data.</text>
</comment>
<gene>
    <name evidence="2" type="ORF">FB567DRAFT_599057</name>
</gene>
<feature type="compositionally biased region" description="Polar residues" evidence="1">
    <location>
        <begin position="690"/>
        <end position="703"/>
    </location>
</feature>
<feature type="compositionally biased region" description="Polar residues" evidence="1">
    <location>
        <begin position="517"/>
        <end position="526"/>
    </location>
</feature>
<proteinExistence type="predicted"/>
<feature type="region of interest" description="Disordered" evidence="1">
    <location>
        <begin position="681"/>
        <end position="727"/>
    </location>
</feature>
<feature type="compositionally biased region" description="Acidic residues" evidence="1">
    <location>
        <begin position="616"/>
        <end position="629"/>
    </location>
</feature>
<organism evidence="2 3">
    <name type="scientific">Paraphoma chrysanthemicola</name>
    <dbReference type="NCBI Taxonomy" id="798071"/>
    <lineage>
        <taxon>Eukaryota</taxon>
        <taxon>Fungi</taxon>
        <taxon>Dikarya</taxon>
        <taxon>Ascomycota</taxon>
        <taxon>Pezizomycotina</taxon>
        <taxon>Dothideomycetes</taxon>
        <taxon>Pleosporomycetidae</taxon>
        <taxon>Pleosporales</taxon>
        <taxon>Pleosporineae</taxon>
        <taxon>Phaeosphaeriaceae</taxon>
        <taxon>Paraphoma</taxon>
    </lineage>
</organism>
<reference evidence="2" key="1">
    <citation type="journal article" date="2021" name="Nat. Commun.">
        <title>Genetic determinants of endophytism in the Arabidopsis root mycobiome.</title>
        <authorList>
            <person name="Mesny F."/>
            <person name="Miyauchi S."/>
            <person name="Thiergart T."/>
            <person name="Pickel B."/>
            <person name="Atanasova L."/>
            <person name="Karlsson M."/>
            <person name="Huettel B."/>
            <person name="Barry K.W."/>
            <person name="Haridas S."/>
            <person name="Chen C."/>
            <person name="Bauer D."/>
            <person name="Andreopoulos W."/>
            <person name="Pangilinan J."/>
            <person name="LaButti K."/>
            <person name="Riley R."/>
            <person name="Lipzen A."/>
            <person name="Clum A."/>
            <person name="Drula E."/>
            <person name="Henrissat B."/>
            <person name="Kohler A."/>
            <person name="Grigoriev I.V."/>
            <person name="Martin F.M."/>
            <person name="Hacquard S."/>
        </authorList>
    </citation>
    <scope>NUCLEOTIDE SEQUENCE</scope>
    <source>
        <strain evidence="2">MPI-SDFR-AT-0120</strain>
    </source>
</reference>
<evidence type="ECO:0000313" key="2">
    <source>
        <dbReference type="EMBL" id="KAH7068663.1"/>
    </source>
</evidence>
<protein>
    <submittedName>
        <fullName evidence="2">Uncharacterized protein</fullName>
    </submittedName>
</protein>
<sequence>MALDPALFQPSPAPFVPDPEQLKRDAVAAAMAKEANLNADKDKKGQLSHEDSRRRTNRQDLRNALKEILDNRQNIEVLNKIDITLFVAAWENNMWDLTGGIRNAYEDKAKDALCDCDDWLIHWEAGDALFGSGVTGHDMFEAFLEKFPQSFDKDEEDVQDDDDVDAEGETDDEDYYETEGSDDEEGQTLPSVGADPLSHHESDTADFAADSQTHSSDLDTAGRLDDVDNTSEETSSEKFRRSRRLLEDSVRHLLDRAASDDQMPRVEAYMIAEATEWNVYRFEYKPNKNLENFQRKLKAWLTKLDAMDKTWFTADKKGVSGQEQFRKLARDCLKQRDTIRKNARNSIKVALQEVLRMDPPTTLFVQDDLNNMATCWEELIFEESGDDVADYHEILQNDIDNFEDWQDSWTDEWDSGFNGQELFETKFLELFEDYSSSPNEPKTTDYGAEQIDEAAINAPSDTQGNDSYDNVQSYETQNDASYDQISGQSIVYQESPASPPSWEQGFNGAPDLDHGNYSINPDSGAQYDSSGLAAQANTRDPHVDYNSALLPYKHDHGTGPSETANTTQNYNIGPALLLPFAIPGLNAAAQIAENLPQSEQHDGAAFTTFQDHQAVDGDDEMDLGNDEDFYGIVNQPDAPTNAGIVEQQPTSQTYEDYDMDLDVPQPHVTPDQTYDFAQTATTGASATSVPEGTSSYEPLSRTSKFNEPRAEVASSLPRHPTKADMPAEDASTDFAIPASDDETDDLAAAILFELENAESSTLEDLEPSEMHIDTPTSLPTQAPSGPNPDDASSETKSSEPTLAKESAPRLFAGISLEAYETTFKANNLIPPQKLKFDFGVSTADLSQLKREAVVPQSILPSPAATSQAVEEPRTPFLWLLQSLRRTEQKIRDDAFYDSMLRKLLTSDDSVKSPIMLSQDPSSAAPSHLSISNIAVTIDVAPTFEAHRLIVASPEQVEKVMHNHDVKHRELLERMQHLQDMIANLQCSGSHFEPEQIETIVIEIKDEVKVFGTFPEQHITDQLASTSGMAIVPEEKDQDELTASEEPTQEIIQDSERAREDNATAEEDFDQALIEVELEDVASINDTEQIVLDHDVSDKQTDMSDLAESEVTLNKGKLTPISEHYSSERRDSANVELETAIVDHLVENFASMSVNSDEDAIDAKATPEKSGSAQSDERVEKDPEILELTTRIEKCYNEWLSTPISDLPRSLHNLGQNISNAYTNIDTYSPPSVRQLGRQLKNWKLLMNMVDKYLCLRNHLDNTTFNKLQDLARAIRSDQMSINNWTTLAARARAENKELGAQRYDRFAAPAIAHKEYFVDKANEDLSAISAAYRAYYNAAQIAWTDYELFIKESSLEAVLNVTLKDFSAHIRDAYEIFGAVCEDMSIDSKEGLDDEL</sequence>
<dbReference type="OrthoDB" id="10599390at2759"/>
<feature type="compositionally biased region" description="Polar residues" evidence="1">
    <location>
        <begin position="774"/>
        <end position="784"/>
    </location>
</feature>
<feature type="compositionally biased region" description="Acidic residues" evidence="1">
    <location>
        <begin position="153"/>
        <end position="186"/>
    </location>
</feature>
<dbReference type="EMBL" id="JAGMVJ010000031">
    <property type="protein sequence ID" value="KAH7068663.1"/>
    <property type="molecule type" value="Genomic_DNA"/>
</dbReference>
<feature type="region of interest" description="Disordered" evidence="1">
    <location>
        <begin position="1158"/>
        <end position="1180"/>
    </location>
</feature>
<feature type="region of interest" description="Disordered" evidence="1">
    <location>
        <begin position="493"/>
        <end position="526"/>
    </location>
</feature>
<feature type="region of interest" description="Disordered" evidence="1">
    <location>
        <begin position="1035"/>
        <end position="1063"/>
    </location>
</feature>
<keyword evidence="3" id="KW-1185">Reference proteome</keyword>
<name>A0A8K0QSE2_9PLEO</name>
<evidence type="ECO:0000313" key="3">
    <source>
        <dbReference type="Proteomes" id="UP000813461"/>
    </source>
</evidence>
<evidence type="ECO:0000256" key="1">
    <source>
        <dbReference type="SAM" id="MobiDB-lite"/>
    </source>
</evidence>
<feature type="compositionally biased region" description="Basic and acidic residues" evidence="1">
    <location>
        <begin position="39"/>
        <end position="58"/>
    </location>
</feature>